<dbReference type="RefSeq" id="WP_111159771.1">
    <property type="nucleotide sequence ID" value="NZ_PCDP01000028.1"/>
</dbReference>
<dbReference type="AlphaFoldDB" id="A0A2W4EMT4"/>
<proteinExistence type="predicted"/>
<organism evidence="2 3">
    <name type="scientific">Rhizobium tubonense</name>
    <dbReference type="NCBI Taxonomy" id="484088"/>
    <lineage>
        <taxon>Bacteria</taxon>
        <taxon>Pseudomonadati</taxon>
        <taxon>Pseudomonadota</taxon>
        <taxon>Alphaproteobacteria</taxon>
        <taxon>Hyphomicrobiales</taxon>
        <taxon>Rhizobiaceae</taxon>
        <taxon>Rhizobium/Agrobacterium group</taxon>
        <taxon>Rhizobium</taxon>
    </lineage>
</organism>
<reference evidence="2 3" key="1">
    <citation type="journal article" date="2018" name="Sci. Rep.">
        <title>Rhizobium tumorigenes sp. nov., a novel plant tumorigenic bacterium isolated from cane gall tumors on thornless blackberry.</title>
        <authorList>
            <person name="Kuzmanovi N."/>
            <person name="Smalla K."/>
            <person name="Gronow S."/>
            <person name="PuBawska J."/>
        </authorList>
    </citation>
    <scope>NUCLEOTIDE SEQUENCE [LARGE SCALE GENOMIC DNA]</scope>
    <source>
        <strain evidence="2 3">CCBAU 85046</strain>
    </source>
</reference>
<evidence type="ECO:0008006" key="4">
    <source>
        <dbReference type="Google" id="ProtNLM"/>
    </source>
</evidence>
<name>A0A2W4EMT4_9HYPH</name>
<comment type="caution">
    <text evidence="2">The sequence shown here is derived from an EMBL/GenBank/DDBJ whole genome shotgun (WGS) entry which is preliminary data.</text>
</comment>
<keyword evidence="1" id="KW-0732">Signal</keyword>
<evidence type="ECO:0000313" key="2">
    <source>
        <dbReference type="EMBL" id="PZM15006.1"/>
    </source>
</evidence>
<dbReference type="OrthoDB" id="7679074at2"/>
<dbReference type="Proteomes" id="UP000248925">
    <property type="component" value="Unassembled WGS sequence"/>
</dbReference>
<protein>
    <recommendedName>
        <fullName evidence="4">Lipoprotein</fullName>
    </recommendedName>
</protein>
<feature type="chain" id="PRO_5016072002" description="Lipoprotein" evidence="1">
    <location>
        <begin position="30"/>
        <end position="143"/>
    </location>
</feature>
<gene>
    <name evidence="2" type="ORF">CPY51_08100</name>
</gene>
<evidence type="ECO:0000313" key="3">
    <source>
        <dbReference type="Proteomes" id="UP000248925"/>
    </source>
</evidence>
<feature type="signal peptide" evidence="1">
    <location>
        <begin position="1"/>
        <end position="29"/>
    </location>
</feature>
<dbReference type="PROSITE" id="PS51257">
    <property type="entry name" value="PROKAR_LIPOPROTEIN"/>
    <property type="match status" value="1"/>
</dbReference>
<keyword evidence="3" id="KW-1185">Reference proteome</keyword>
<dbReference type="EMBL" id="PCDP01000028">
    <property type="protein sequence ID" value="PZM15006.1"/>
    <property type="molecule type" value="Genomic_DNA"/>
</dbReference>
<accession>A0A2W4EMT4</accession>
<sequence length="143" mass="15317">MYRFLACGAALAATMALSSCVTNSTGVHAAESHVSVIAGKRTKIDTAFSEKKDCSLRVIPTVHIVEAPKHGSVVIVHETVVPDVKTYRSLRFFPKCNDVPVTGTVAYYTSAPGFVGSERVLTSHSTGEGVRVIHKTIDIDVTK</sequence>
<evidence type="ECO:0000256" key="1">
    <source>
        <dbReference type="SAM" id="SignalP"/>
    </source>
</evidence>